<organism evidence="2 3">
    <name type="scientific">Motilimonas cestriensis</name>
    <dbReference type="NCBI Taxonomy" id="2742685"/>
    <lineage>
        <taxon>Bacteria</taxon>
        <taxon>Pseudomonadati</taxon>
        <taxon>Pseudomonadota</taxon>
        <taxon>Gammaproteobacteria</taxon>
        <taxon>Alteromonadales</taxon>
        <taxon>Alteromonadales genera incertae sedis</taxon>
        <taxon>Motilimonas</taxon>
    </lineage>
</organism>
<evidence type="ECO:0000259" key="1">
    <source>
        <dbReference type="Pfam" id="PF07238"/>
    </source>
</evidence>
<feature type="domain" description="PilZ" evidence="1">
    <location>
        <begin position="97"/>
        <end position="191"/>
    </location>
</feature>
<dbReference type="RefSeq" id="WP_233054201.1">
    <property type="nucleotide sequence ID" value="NZ_JAIMJA010000021.1"/>
</dbReference>
<keyword evidence="3" id="KW-1185">Reference proteome</keyword>
<gene>
    <name evidence="2" type="ORF">K6Y31_17345</name>
</gene>
<dbReference type="Proteomes" id="UP001201273">
    <property type="component" value="Unassembled WGS sequence"/>
</dbReference>
<evidence type="ECO:0000313" key="3">
    <source>
        <dbReference type="Proteomes" id="UP001201273"/>
    </source>
</evidence>
<dbReference type="InterPro" id="IPR009875">
    <property type="entry name" value="PilZ_domain"/>
</dbReference>
<comment type="caution">
    <text evidence="2">The sequence shown here is derived from an EMBL/GenBank/DDBJ whole genome shotgun (WGS) entry which is preliminary data.</text>
</comment>
<protein>
    <submittedName>
        <fullName evidence="2">PilZ domain-containing protein</fullName>
    </submittedName>
</protein>
<dbReference type="Pfam" id="PF07238">
    <property type="entry name" value="PilZ"/>
    <property type="match status" value="1"/>
</dbReference>
<sequence>MEQDKSHAVLNSEEMDFLSELMLEKPLEQNCQSLGFEVVSDQQGFLKQLGTANTLQVVARYGQHHFVFPLEITENELGLPHLSFATPDIYETGQQLRYWRASAQGIALISPAGERLPFAIKDLSVSGLSLGLTEANQHVPLQLEQHSLLLPDGSKIDLAGQVNRFVDQQTVAYELNQDDMESAALRDYLFQIHRDQHPEISNEIIRYRAA</sequence>
<evidence type="ECO:0000313" key="2">
    <source>
        <dbReference type="EMBL" id="MCE2596563.1"/>
    </source>
</evidence>
<accession>A0ABS8WDB8</accession>
<name>A0ABS8WDB8_9GAMM</name>
<proteinExistence type="predicted"/>
<reference evidence="2 3" key="1">
    <citation type="journal article" date="2022" name="Environ. Microbiol. Rep.">
        <title>Eco-phylogenetic analyses reveal divergent evolution of vitamin B12 metabolism in the marine bacterial family 'Psychromonadaceae'.</title>
        <authorList>
            <person name="Jin X."/>
            <person name="Yang Y."/>
            <person name="Cao H."/>
            <person name="Gao B."/>
            <person name="Zhao Z."/>
        </authorList>
    </citation>
    <scope>NUCLEOTIDE SEQUENCE [LARGE SCALE GENOMIC DNA]</scope>
    <source>
        <strain evidence="2 3">MKS20</strain>
    </source>
</reference>
<dbReference type="EMBL" id="JAIMJA010000021">
    <property type="protein sequence ID" value="MCE2596563.1"/>
    <property type="molecule type" value="Genomic_DNA"/>
</dbReference>